<name>A0A132MT75_9ACTN</name>
<comment type="caution">
    <text evidence="1">The sequence shown here is derived from an EMBL/GenBank/DDBJ whole genome shotgun (WGS) entry which is preliminary data.</text>
</comment>
<gene>
    <name evidence="1" type="ORF">LI90_2126</name>
</gene>
<dbReference type="RefSeq" id="WP_198533092.1">
    <property type="nucleotide sequence ID" value="NZ_LAXD01000001.1"/>
</dbReference>
<dbReference type="Proteomes" id="UP000070188">
    <property type="component" value="Unassembled WGS sequence"/>
</dbReference>
<keyword evidence="2" id="KW-1185">Reference proteome</keyword>
<dbReference type="STRING" id="1469144.LI90_2126"/>
<evidence type="ECO:0000313" key="2">
    <source>
        <dbReference type="Proteomes" id="UP000070188"/>
    </source>
</evidence>
<dbReference type="SUPFAM" id="SSF140453">
    <property type="entry name" value="EsxAB dimer-like"/>
    <property type="match status" value="1"/>
</dbReference>
<dbReference type="Gene3D" id="1.10.287.1060">
    <property type="entry name" value="ESAT-6-like"/>
    <property type="match status" value="1"/>
</dbReference>
<dbReference type="InterPro" id="IPR036689">
    <property type="entry name" value="ESAT-6-like_sf"/>
</dbReference>
<accession>A0A132MT75</accession>
<sequence>MIWTTIAVKDLSGPVTPSAHTLLARSGWNLKLGQARDARDAWCRTRHRGASRPVLQLLLLAAVIKSRLKRMRYRRGLLGGFITHTGLTVKPSYPRHSSSVASSMLLSWDPLGDDSAITGVLMSRFDHVLNPDPAQRAAPGSSPVATPAGVPAGQVRVEPAALEQAASKAGALENELRSVDVALHTTAAVRGLAGWETARRLEQVQSRLQDLVTGLANRLGGVSERLAATARNYRDSDEAVRRRFDDGR</sequence>
<dbReference type="EMBL" id="LAXD01000001">
    <property type="protein sequence ID" value="KWX01098.1"/>
    <property type="molecule type" value="Genomic_DNA"/>
</dbReference>
<organism evidence="1 2">
    <name type="scientific">Carbonactinospora thermoautotrophica</name>
    <dbReference type="NCBI Taxonomy" id="1469144"/>
    <lineage>
        <taxon>Bacteria</taxon>
        <taxon>Bacillati</taxon>
        <taxon>Actinomycetota</taxon>
        <taxon>Actinomycetes</taxon>
        <taxon>Kitasatosporales</taxon>
        <taxon>Carbonactinosporaceae</taxon>
        <taxon>Carbonactinospora</taxon>
    </lineage>
</organism>
<reference evidence="2" key="1">
    <citation type="submission" date="2015-04" db="EMBL/GenBank/DDBJ databases">
        <title>Physiological reanalysis, assessment of diazotrophy, and genome sequences of multiple isolates of Streptomyces thermoautotrophicus.</title>
        <authorList>
            <person name="MacKellar D.C."/>
            <person name="Lieber L."/>
            <person name="Norman J."/>
            <person name="Bolger A."/>
            <person name="Tobin C."/>
            <person name="Murray J.W."/>
            <person name="Chang R."/>
            <person name="Ford T."/>
            <person name="Nguyen P.Q."/>
            <person name="Woodward J."/>
            <person name="Permingeat H."/>
            <person name="Joshi N.S."/>
            <person name="Silver P.A."/>
            <person name="Usadel B."/>
            <person name="Rutherford A.W."/>
            <person name="Friesen M."/>
            <person name="Prell J."/>
        </authorList>
    </citation>
    <scope>NUCLEOTIDE SEQUENCE [LARGE SCALE GENOMIC DNA]</scope>
    <source>
        <strain evidence="2">H1</strain>
    </source>
</reference>
<proteinExistence type="predicted"/>
<protein>
    <submittedName>
        <fullName evidence="1">Uncharacterized protein</fullName>
    </submittedName>
</protein>
<dbReference type="PATRIC" id="fig|1469144.10.peg.2306"/>
<dbReference type="AlphaFoldDB" id="A0A132MT75"/>
<evidence type="ECO:0000313" key="1">
    <source>
        <dbReference type="EMBL" id="KWX01098.1"/>
    </source>
</evidence>